<reference evidence="1 2" key="1">
    <citation type="submission" date="2023-07" db="EMBL/GenBank/DDBJ databases">
        <title>The novel representative of Negativicutes class, Anaeroselena agilis gen. nov. sp. nov.</title>
        <authorList>
            <person name="Prokofeva M.I."/>
            <person name="Elcheninov A.G."/>
            <person name="Klyukina A."/>
            <person name="Kublanov I.V."/>
            <person name="Frolov E.N."/>
            <person name="Podosokorskaya O.A."/>
        </authorList>
    </citation>
    <scope>NUCLEOTIDE SEQUENCE [LARGE SCALE GENOMIC DNA]</scope>
    <source>
        <strain evidence="1 2">4137-cl</strain>
    </source>
</reference>
<dbReference type="Pfam" id="PF08902">
    <property type="entry name" value="DUF1848"/>
    <property type="match status" value="1"/>
</dbReference>
<dbReference type="InterPro" id="IPR014998">
    <property type="entry name" value="DUF1848"/>
</dbReference>
<keyword evidence="2" id="KW-1185">Reference proteome</keyword>
<proteinExistence type="predicted"/>
<dbReference type="EMBL" id="JAUOZS010000001">
    <property type="protein sequence ID" value="MDT8902069.1"/>
    <property type="molecule type" value="Genomic_DNA"/>
</dbReference>
<organism evidence="1 2">
    <name type="scientific">Anaeroselena agilis</name>
    <dbReference type="NCBI Taxonomy" id="3063788"/>
    <lineage>
        <taxon>Bacteria</taxon>
        <taxon>Bacillati</taxon>
        <taxon>Bacillota</taxon>
        <taxon>Negativicutes</taxon>
        <taxon>Acetonemataceae</taxon>
        <taxon>Anaeroselena</taxon>
    </lineage>
</organism>
<evidence type="ECO:0000313" key="2">
    <source>
        <dbReference type="Proteomes" id="UP001254848"/>
    </source>
</evidence>
<dbReference type="Proteomes" id="UP001254848">
    <property type="component" value="Unassembled WGS sequence"/>
</dbReference>
<evidence type="ECO:0000313" key="1">
    <source>
        <dbReference type="EMBL" id="MDT8902069.1"/>
    </source>
</evidence>
<accession>A0ABU3NZ63</accession>
<protein>
    <submittedName>
        <fullName evidence="1">DUF1848 family protein</fullName>
    </submittedName>
</protein>
<dbReference type="RefSeq" id="WP_413780559.1">
    <property type="nucleotide sequence ID" value="NZ_JAUOZS010000001.1"/>
</dbReference>
<sequence>MAAKLKTVISASRRTDLPRFHYRWLQDALRAGEAVVVNPRFPAASYRVDLRPESVHTVVLWSKDFANILADPGRLADYNLYFHYTVNNYSPLLEPGVPPYAATLRTLEGLLARHRPEQFTIRFDPVIISTGGELRPDPAKPGRARLAAFERLCRDLAALGMRSCRLATSHIALYPHVKKRLAAAADLGFVPLEDNLLTLFFTRLAEIAAAHGLTLRSCASPLLAAVPGLVPGRCVDGDLLAALAGEKASRARDGGQRAACGCTKSVDIGGYAQTCGFNCLYCYARH</sequence>
<gene>
    <name evidence="1" type="ORF">Q4T40_12510</name>
</gene>
<name>A0ABU3NZ63_9FIRM</name>
<comment type="caution">
    <text evidence="1">The sequence shown here is derived from an EMBL/GenBank/DDBJ whole genome shotgun (WGS) entry which is preliminary data.</text>
</comment>